<dbReference type="Pfam" id="PF00932">
    <property type="entry name" value="LTD"/>
    <property type="match status" value="2"/>
</dbReference>
<protein>
    <submittedName>
        <fullName evidence="3">Dockerin type I repeat protein</fullName>
    </submittedName>
</protein>
<accession>A0AB36THN5</accession>
<feature type="domain" description="Dockerin" evidence="1">
    <location>
        <begin position="980"/>
        <end position="1048"/>
    </location>
</feature>
<dbReference type="SUPFAM" id="SSF63446">
    <property type="entry name" value="Type I dockerin domain"/>
    <property type="match status" value="1"/>
</dbReference>
<dbReference type="Pfam" id="PF18998">
    <property type="entry name" value="Flg_new_2"/>
    <property type="match status" value="1"/>
</dbReference>
<comment type="caution">
    <text evidence="3">The sequence shown here is derived from an EMBL/GenBank/DDBJ whole genome shotgun (WGS) entry which is preliminary data.</text>
</comment>
<dbReference type="AlphaFoldDB" id="A0AB36THN5"/>
<dbReference type="EMBL" id="PDBW01000001">
    <property type="protein sequence ID" value="PFH03278.1"/>
    <property type="molecule type" value="Genomic_DNA"/>
</dbReference>
<dbReference type="Pfam" id="PF08757">
    <property type="entry name" value="CotH"/>
    <property type="match status" value="1"/>
</dbReference>
<dbReference type="InterPro" id="IPR018247">
    <property type="entry name" value="EF_Hand_1_Ca_BS"/>
</dbReference>
<dbReference type="InterPro" id="IPR002105">
    <property type="entry name" value="Dockerin_1_rpt"/>
</dbReference>
<dbReference type="Proteomes" id="UP000223596">
    <property type="component" value="Unassembled WGS sequence"/>
</dbReference>
<proteinExistence type="predicted"/>
<dbReference type="CDD" id="cd14256">
    <property type="entry name" value="Dockerin_I"/>
    <property type="match status" value="1"/>
</dbReference>
<dbReference type="PROSITE" id="PS51766">
    <property type="entry name" value="DOCKERIN"/>
    <property type="match status" value="1"/>
</dbReference>
<dbReference type="InterPro" id="IPR016134">
    <property type="entry name" value="Dockerin_dom"/>
</dbReference>
<dbReference type="GO" id="GO:0000272">
    <property type="term" value="P:polysaccharide catabolic process"/>
    <property type="evidence" value="ECO:0007669"/>
    <property type="project" value="InterPro"/>
</dbReference>
<dbReference type="Gene3D" id="2.60.40.1260">
    <property type="entry name" value="Lamin Tail domain"/>
    <property type="match status" value="2"/>
</dbReference>
<dbReference type="PROSITE" id="PS00448">
    <property type="entry name" value="CLOS_CELLULOSOME_RPT"/>
    <property type="match status" value="1"/>
</dbReference>
<evidence type="ECO:0000313" key="3">
    <source>
        <dbReference type="EMBL" id="PFH03278.1"/>
    </source>
</evidence>
<dbReference type="InterPro" id="IPR001322">
    <property type="entry name" value="Lamin_tail_dom"/>
</dbReference>
<dbReference type="Pfam" id="PF00404">
    <property type="entry name" value="Dockerin_1"/>
    <property type="match status" value="1"/>
</dbReference>
<evidence type="ECO:0000259" key="2">
    <source>
        <dbReference type="PROSITE" id="PS51841"/>
    </source>
</evidence>
<dbReference type="InterPro" id="IPR026876">
    <property type="entry name" value="Fn3_assoc_repeat"/>
</dbReference>
<dbReference type="InterPro" id="IPR036439">
    <property type="entry name" value="Dockerin_dom_sf"/>
</dbReference>
<dbReference type="Pfam" id="PF13287">
    <property type="entry name" value="Fn3_assoc"/>
    <property type="match status" value="1"/>
</dbReference>
<dbReference type="InterPro" id="IPR014867">
    <property type="entry name" value="Spore_coat_CotH_CotH2/3/7"/>
</dbReference>
<dbReference type="InterPro" id="IPR044060">
    <property type="entry name" value="Bacterial_rp_domain"/>
</dbReference>
<organism evidence="3 4">
    <name type="scientific">Acetivibrio thermocellus AD2</name>
    <dbReference type="NCBI Taxonomy" id="1138384"/>
    <lineage>
        <taxon>Bacteria</taxon>
        <taxon>Bacillati</taxon>
        <taxon>Bacillota</taxon>
        <taxon>Clostridia</taxon>
        <taxon>Eubacteriales</taxon>
        <taxon>Oscillospiraceae</taxon>
        <taxon>Acetivibrio</taxon>
    </lineage>
</organism>
<feature type="domain" description="LTD" evidence="2">
    <location>
        <begin position="22"/>
        <end position="151"/>
    </location>
</feature>
<evidence type="ECO:0000313" key="4">
    <source>
        <dbReference type="Proteomes" id="UP000223596"/>
    </source>
</evidence>
<name>A0AB36THN5_ACETH</name>
<dbReference type="PROSITE" id="PS00018">
    <property type="entry name" value="EF_HAND_1"/>
    <property type="match status" value="1"/>
</dbReference>
<reference evidence="3 4" key="1">
    <citation type="submission" date="2017-09" db="EMBL/GenBank/DDBJ databases">
        <title>Evaluation of Pacific Biosciences Sequencing Technology to Finishing C. thermocellum Genome Sequences.</title>
        <authorList>
            <person name="Brown S."/>
        </authorList>
    </citation>
    <scope>NUCLEOTIDE SEQUENCE [LARGE SCALE GENOMIC DNA]</scope>
    <source>
        <strain evidence="3 4">AD2</strain>
    </source>
</reference>
<evidence type="ECO:0000259" key="1">
    <source>
        <dbReference type="PROSITE" id="PS51766"/>
    </source>
</evidence>
<feature type="domain" description="LTD" evidence="2">
    <location>
        <begin position="178"/>
        <end position="308"/>
    </location>
</feature>
<dbReference type="Gene3D" id="1.10.1330.10">
    <property type="entry name" value="Dockerin domain"/>
    <property type="match status" value="1"/>
</dbReference>
<dbReference type="RefSeq" id="WP_003519011.1">
    <property type="nucleotide sequence ID" value="NZ_CP013828.1"/>
</dbReference>
<dbReference type="SUPFAM" id="SSF74853">
    <property type="entry name" value="Lamin A/C globular tail domain"/>
    <property type="match status" value="2"/>
</dbReference>
<dbReference type="GO" id="GO:0004553">
    <property type="term" value="F:hydrolase activity, hydrolyzing O-glycosyl compounds"/>
    <property type="evidence" value="ECO:0007669"/>
    <property type="project" value="InterPro"/>
</dbReference>
<sequence length="1051" mass="117418">MKKVISGAVVIALLFAIMIPARYFGAFAEASQTLFINEVMSSNVSTIRDGDVTDPKHGSKGGAYSDWIEIYNAGPYDVDLTGYILADSSAEWVFPQGIVPAGGYLLVWASDKNMVAQDGQLHTNFKLSASGENITLKKPDGTIVDSVDIIGLGDDQSYGRKSDGASEFVVFINPTPGAANVYNAPGTSTLFINEVMASNTRTIRDGDVDDPKDGSKGGAYSDWIEIYNAGPYDVDLTGYILADSSAEWVFPQGIVPAGGYLLVWASDKNKVATDGGLHTNFKISSSGEALTLKDPDGNVIDILVTINLLDDQAYGRKTDGSSELVLLKPTPGTANIYDPSLIPVSEPVFSHQGGFYTGAFKLELTTNEPGVKIYYTTDGSDPVPGKSGTIEYTSGINIKSRKGEANVLSMIQDISNDQWNRWRAPNGEVFKCTTIKAVAIRDDGARSKVVTHSYFVDPQMNTRYTLPVISIVTDYDNFFDKSTGIYVNGNYENRGKEWERPVHIEYFETDGKLGFSMDMGLRIHGGYTRKYPQKSFRLYADHNNDIGEIKYEIFPGLRGTGTGKKIKSFERLILRNAGNDWTGALFRDEMMQSLVSHLKIDTQAFRPCIVFLNGEYWGIYHIRERYDDKYLKSHYGLDDDKVAILDVYQTPEVQEGDSSDVLAYTNDVINYLKTHSITEKSTYDYIKTKIDIENYIDYYVAQIFFGNTDWPGNNVSIWRYKTDDGQYHPEAPYGQDGRWRWMLKDTDFGFGLYGKSPSHNTLAFAAGDIREGQANEEWAVFLFKTLLKNEEFRNEFINRFADQLNTSFVPSRVISIIDDIVATLEPEMKEHTDRWPFIKLTATSPWDTTWSQEVNRIRNYANSRPSYVRQHILSKFRNNGVTGTALVTLNTDSTRGHIRINSIDIVSDTPAVTNPNRWSGTYFKGVPITLKAIPKEGYVFDHWEGINGSVEASSDTITVNLSNDLNVTAVFRPENETPDPEILYGDYNGDGAVNSTDLLACKRYLLYALKPEQINVIAGDLDGNGKINSTDYAYLKRYLLKQIDKFPVQLK</sequence>
<dbReference type="InterPro" id="IPR036415">
    <property type="entry name" value="Lamin_tail_dom_sf"/>
</dbReference>
<gene>
    <name evidence="3" type="ORF">M972_112080</name>
</gene>
<dbReference type="PROSITE" id="PS51841">
    <property type="entry name" value="LTD"/>
    <property type="match status" value="2"/>
</dbReference>